<dbReference type="InterPro" id="IPR000771">
    <property type="entry name" value="FBA_II"/>
</dbReference>
<organism evidence="22 23">
    <name type="scientific">Aphis craccivora</name>
    <name type="common">Cowpea aphid</name>
    <dbReference type="NCBI Taxonomy" id="307492"/>
    <lineage>
        <taxon>Eukaryota</taxon>
        <taxon>Metazoa</taxon>
        <taxon>Ecdysozoa</taxon>
        <taxon>Arthropoda</taxon>
        <taxon>Hexapoda</taxon>
        <taxon>Insecta</taxon>
        <taxon>Pterygota</taxon>
        <taxon>Neoptera</taxon>
        <taxon>Paraneoptera</taxon>
        <taxon>Hemiptera</taxon>
        <taxon>Sternorrhyncha</taxon>
        <taxon>Aphidomorpha</taxon>
        <taxon>Aphidoidea</taxon>
        <taxon>Aphididae</taxon>
        <taxon>Aphidini</taxon>
        <taxon>Aphis</taxon>
        <taxon>Aphis</taxon>
    </lineage>
</organism>
<comment type="cofactor">
    <cofactor evidence="3">
        <name>Mg(2+)</name>
        <dbReference type="ChEBI" id="CHEBI:18420"/>
    </cofactor>
</comment>
<dbReference type="InterPro" id="IPR006411">
    <property type="entry name" value="Fruct_bisP_bact"/>
</dbReference>
<comment type="similarity">
    <text evidence="8 20">Belongs to the phosphoglycerate kinase family.</text>
</comment>
<keyword evidence="14 20" id="KW-0418">Kinase</keyword>
<sequence length="663" mass="73889">MNELDIQNKRVLIRCDLNVPIQNGIIQSDARILASLPTIELALQKKAKVIIMSHLGRPKNECYEKKYSLFPVFKYLKKKINYTKVYFSDNYSNITPIKPGEMLILENVRFNSGELKNDAILSKRYSNLCDIFVMDAFGSAHRKQASTYGIGKFVNIACAGPLLISEITMLKKALKNPQRPMISIVGGSKVSTKFNVLNKLSSISDTLIVGGGIANTFLAIDYNVGKSLHEPEFVLKAKKLRDNYKNIVIPIDSRVGKNFSDTEPCIIKLPSKIKENEEIMDFGDETIKKVVKIIEKAKTIIWNGPVGVFEFFNFRKGTENIAKAIANNSGFSIAGGGDTLSVIDMFSIKNKISYISTGGGAFLEFIEGKNLNNLKSIKPGVITGDECQIIFELAKEKQFAIPAVNCIGTDSINAVLQTASRIKSPVIIQFSFGGASFIASSKKIFKSDQEQAIKGAISGAKHVHLVAESYNIPVILHTDHCYKEILPWIDGLIKEGEKHYKIYKKPLFTSHMIDLSKESLKDNISICSSYLKKLKKINMMLEIELGCTGGEEDGIDNSKIRKELLYTEPKDVSYAYENLIKISKNFTIAAAFGNVHGVYKIGNVHLKPMILKESQHYISTKYKLEKLPLNFVFHGGSGSDLNAIKESIKYGVVKMNIDTDIQW</sequence>
<evidence type="ECO:0000256" key="16">
    <source>
        <dbReference type="ARBA" id="ARBA00022840"/>
    </source>
</evidence>
<dbReference type="SUPFAM" id="SSF51569">
    <property type="entry name" value="Aldolase"/>
    <property type="match status" value="1"/>
</dbReference>
<dbReference type="InterPro" id="IPR015824">
    <property type="entry name" value="Phosphoglycerate_kinase_N"/>
</dbReference>
<dbReference type="AlphaFoldDB" id="A0A6G0WKY5"/>
<comment type="similarity">
    <text evidence="7">Belongs to the class II fructose-bisphosphate aldolase family.</text>
</comment>
<dbReference type="SUPFAM" id="SSF53748">
    <property type="entry name" value="Phosphoglycerate kinase"/>
    <property type="match status" value="1"/>
</dbReference>
<evidence type="ECO:0000256" key="13">
    <source>
        <dbReference type="ARBA" id="ARBA00022741"/>
    </source>
</evidence>
<dbReference type="InterPro" id="IPR013785">
    <property type="entry name" value="Aldolase_TIM"/>
</dbReference>
<evidence type="ECO:0000256" key="2">
    <source>
        <dbReference type="ARBA" id="ARBA00000642"/>
    </source>
</evidence>
<dbReference type="EMBL" id="VUJU01008630">
    <property type="protein sequence ID" value="KAF0727923.1"/>
    <property type="molecule type" value="Genomic_DNA"/>
</dbReference>
<dbReference type="FunFam" id="3.40.50.1260:FF:000002">
    <property type="entry name" value="Phosphoglycerate kinase"/>
    <property type="match status" value="1"/>
</dbReference>
<dbReference type="FunFam" id="3.40.50.1260:FF:000001">
    <property type="entry name" value="Phosphoglycerate kinase"/>
    <property type="match status" value="1"/>
</dbReference>
<keyword evidence="18" id="KW-0324">Glycolysis</keyword>
<dbReference type="Gene3D" id="3.20.20.70">
    <property type="entry name" value="Aldolase class I"/>
    <property type="match status" value="1"/>
</dbReference>
<evidence type="ECO:0000256" key="11">
    <source>
        <dbReference type="ARBA" id="ARBA00022679"/>
    </source>
</evidence>
<gene>
    <name evidence="22" type="ORF">FWK35_00032785</name>
</gene>
<keyword evidence="11 20" id="KW-0808">Transferase</keyword>
<dbReference type="GO" id="GO:0004618">
    <property type="term" value="F:phosphoglycerate kinase activity"/>
    <property type="evidence" value="ECO:0007669"/>
    <property type="project" value="UniProtKB-EC"/>
</dbReference>
<keyword evidence="15" id="KW-0862">Zinc</keyword>
<keyword evidence="16" id="KW-0067">ATP-binding</keyword>
<dbReference type="GO" id="GO:0005829">
    <property type="term" value="C:cytosol"/>
    <property type="evidence" value="ECO:0007669"/>
    <property type="project" value="TreeGrafter"/>
</dbReference>
<proteinExistence type="inferred from homology"/>
<evidence type="ECO:0000313" key="23">
    <source>
        <dbReference type="Proteomes" id="UP000478052"/>
    </source>
</evidence>
<evidence type="ECO:0000256" key="5">
    <source>
        <dbReference type="ARBA" id="ARBA00004496"/>
    </source>
</evidence>
<accession>A0A6G0WKY5</accession>
<evidence type="ECO:0000256" key="3">
    <source>
        <dbReference type="ARBA" id="ARBA00001946"/>
    </source>
</evidence>
<comment type="catalytic activity">
    <reaction evidence="1">
        <text>beta-D-fructose 1,6-bisphosphate = D-glyceraldehyde 3-phosphate + dihydroxyacetone phosphate</text>
        <dbReference type="Rhea" id="RHEA:14729"/>
        <dbReference type="ChEBI" id="CHEBI:32966"/>
        <dbReference type="ChEBI" id="CHEBI:57642"/>
        <dbReference type="ChEBI" id="CHEBI:59776"/>
        <dbReference type="EC" id="4.1.2.13"/>
    </reaction>
</comment>
<keyword evidence="13" id="KW-0547">Nucleotide-binding</keyword>
<protein>
    <recommendedName>
        <fullName evidence="20">Phosphoglycerate kinase</fullName>
        <ecNumber evidence="20">2.7.2.3</ecNumber>
    </recommendedName>
</protein>
<dbReference type="InterPro" id="IPR015911">
    <property type="entry name" value="Phosphoglycerate_kinase_CS"/>
</dbReference>
<comment type="pathway">
    <text evidence="6">Carbohydrate degradation; glycolysis; D-glyceraldehyde 3-phosphate and glycerone phosphate from D-glucose: step 4/4.</text>
</comment>
<comment type="pathway">
    <text evidence="20">Carbohydrate degradation; glycolysis; pyruvate from D-glyceraldehyde 3-phosphate: step 2/5.</text>
</comment>
<comment type="cofactor">
    <cofactor evidence="4">
        <name>Zn(2+)</name>
        <dbReference type="ChEBI" id="CHEBI:29105"/>
    </cofactor>
</comment>
<dbReference type="Pfam" id="PF01116">
    <property type="entry name" value="F_bP_aldolase"/>
    <property type="match status" value="1"/>
</dbReference>
<evidence type="ECO:0000256" key="21">
    <source>
        <dbReference type="RuleBase" id="RU000696"/>
    </source>
</evidence>
<dbReference type="NCBIfam" id="TIGR00167">
    <property type="entry name" value="cbbA"/>
    <property type="match status" value="1"/>
</dbReference>
<dbReference type="GO" id="GO:0006096">
    <property type="term" value="P:glycolytic process"/>
    <property type="evidence" value="ECO:0007669"/>
    <property type="project" value="UniProtKB-UniPathway"/>
</dbReference>
<dbReference type="PROSITE" id="PS00111">
    <property type="entry name" value="PGLYCERATE_KINASE"/>
    <property type="match status" value="1"/>
</dbReference>
<dbReference type="UniPathway" id="UPA00109">
    <property type="reaction ID" value="UER00183"/>
</dbReference>
<keyword evidence="17" id="KW-0460">Magnesium</keyword>
<keyword evidence="12" id="KW-0479">Metal-binding</keyword>
<keyword evidence="23" id="KW-1185">Reference proteome</keyword>
<dbReference type="NCBIfam" id="TIGR01520">
    <property type="entry name" value="FruBisAldo_II_A"/>
    <property type="match status" value="1"/>
</dbReference>
<keyword evidence="10" id="KW-0963">Cytoplasm</keyword>
<dbReference type="Gene3D" id="3.40.50.1260">
    <property type="entry name" value="Phosphoglycerate kinase, N-terminal domain"/>
    <property type="match status" value="2"/>
</dbReference>
<evidence type="ECO:0000256" key="17">
    <source>
        <dbReference type="ARBA" id="ARBA00022842"/>
    </source>
</evidence>
<evidence type="ECO:0000313" key="22">
    <source>
        <dbReference type="EMBL" id="KAF0727923.1"/>
    </source>
</evidence>
<evidence type="ECO:0000256" key="1">
    <source>
        <dbReference type="ARBA" id="ARBA00000441"/>
    </source>
</evidence>
<dbReference type="EC" id="2.7.2.3" evidence="20"/>
<dbReference type="InterPro" id="IPR001576">
    <property type="entry name" value="Phosphoglycerate_kinase"/>
</dbReference>
<evidence type="ECO:0000256" key="12">
    <source>
        <dbReference type="ARBA" id="ARBA00022723"/>
    </source>
</evidence>
<evidence type="ECO:0000256" key="19">
    <source>
        <dbReference type="ARBA" id="ARBA00023239"/>
    </source>
</evidence>
<feature type="non-terminal residue" evidence="22">
    <location>
        <position position="663"/>
    </location>
</feature>
<dbReference type="PROSITE" id="PS00806">
    <property type="entry name" value="ALDOLASE_CLASS_II_2"/>
    <property type="match status" value="1"/>
</dbReference>
<evidence type="ECO:0000256" key="9">
    <source>
        <dbReference type="ARBA" id="ARBA00011245"/>
    </source>
</evidence>
<evidence type="ECO:0000256" key="6">
    <source>
        <dbReference type="ARBA" id="ARBA00004714"/>
    </source>
</evidence>
<evidence type="ECO:0000256" key="10">
    <source>
        <dbReference type="ARBA" id="ARBA00022490"/>
    </source>
</evidence>
<dbReference type="Pfam" id="PF00162">
    <property type="entry name" value="PGK"/>
    <property type="match status" value="1"/>
</dbReference>
<dbReference type="PANTHER" id="PTHR30559">
    <property type="entry name" value="FRUCTOSE-BISPHOSPHATE ALDOLASE CLASS 2"/>
    <property type="match status" value="1"/>
</dbReference>
<dbReference type="GO" id="GO:0008270">
    <property type="term" value="F:zinc ion binding"/>
    <property type="evidence" value="ECO:0007669"/>
    <property type="project" value="InterPro"/>
</dbReference>
<evidence type="ECO:0000256" key="7">
    <source>
        <dbReference type="ARBA" id="ARBA00005812"/>
    </source>
</evidence>
<dbReference type="OrthoDB" id="2372188at2759"/>
<comment type="subunit">
    <text evidence="9 21">Monomer.</text>
</comment>
<dbReference type="NCBIfam" id="NF006628">
    <property type="entry name" value="PRK09197.1"/>
    <property type="match status" value="1"/>
</dbReference>
<evidence type="ECO:0000256" key="4">
    <source>
        <dbReference type="ARBA" id="ARBA00001947"/>
    </source>
</evidence>
<name>A0A6G0WKY5_APHCR</name>
<dbReference type="GO" id="GO:0005524">
    <property type="term" value="F:ATP binding"/>
    <property type="evidence" value="ECO:0007669"/>
    <property type="project" value="UniProtKB-KW"/>
</dbReference>
<dbReference type="InterPro" id="IPR036043">
    <property type="entry name" value="Phosphoglycerate_kinase_sf"/>
</dbReference>
<dbReference type="PANTHER" id="PTHR30559:SF0">
    <property type="entry name" value="FRUCTOSE-BISPHOSPHATE ALDOLASE"/>
    <property type="match status" value="1"/>
</dbReference>
<dbReference type="HAMAP" id="MF_00145">
    <property type="entry name" value="Phosphoglyc_kinase"/>
    <property type="match status" value="1"/>
</dbReference>
<comment type="subcellular location">
    <subcellularLocation>
        <location evidence="5">Cytoplasm</location>
    </subcellularLocation>
</comment>
<evidence type="ECO:0000256" key="15">
    <source>
        <dbReference type="ARBA" id="ARBA00022833"/>
    </source>
</evidence>
<dbReference type="Proteomes" id="UP000478052">
    <property type="component" value="Unassembled WGS sequence"/>
</dbReference>
<dbReference type="PRINTS" id="PR00477">
    <property type="entry name" value="PHGLYCKINASE"/>
</dbReference>
<dbReference type="GO" id="GO:0006094">
    <property type="term" value="P:gluconeogenesis"/>
    <property type="evidence" value="ECO:0007669"/>
    <property type="project" value="TreeGrafter"/>
</dbReference>
<evidence type="ECO:0000256" key="20">
    <source>
        <dbReference type="RuleBase" id="RU000532"/>
    </source>
</evidence>
<evidence type="ECO:0000256" key="8">
    <source>
        <dbReference type="ARBA" id="ARBA00008982"/>
    </source>
</evidence>
<comment type="catalytic activity">
    <reaction evidence="2 20">
        <text>(2R)-3-phosphoglycerate + ATP = (2R)-3-phospho-glyceroyl phosphate + ADP</text>
        <dbReference type="Rhea" id="RHEA:14801"/>
        <dbReference type="ChEBI" id="CHEBI:30616"/>
        <dbReference type="ChEBI" id="CHEBI:57604"/>
        <dbReference type="ChEBI" id="CHEBI:58272"/>
        <dbReference type="ChEBI" id="CHEBI:456216"/>
        <dbReference type="EC" id="2.7.2.3"/>
    </reaction>
</comment>
<dbReference type="PROSITE" id="PS00602">
    <property type="entry name" value="ALDOLASE_CLASS_II_1"/>
    <property type="match status" value="1"/>
</dbReference>
<comment type="caution">
    <text evidence="22">The sequence shown here is derived from an EMBL/GenBank/DDBJ whole genome shotgun (WGS) entry which is preliminary data.</text>
</comment>
<evidence type="ECO:0000256" key="14">
    <source>
        <dbReference type="ARBA" id="ARBA00022777"/>
    </source>
</evidence>
<reference evidence="22 23" key="1">
    <citation type="submission" date="2019-08" db="EMBL/GenBank/DDBJ databases">
        <title>Whole genome of Aphis craccivora.</title>
        <authorList>
            <person name="Voronova N.V."/>
            <person name="Shulinski R.S."/>
            <person name="Bandarenka Y.V."/>
            <person name="Zhorov D.G."/>
            <person name="Warner D."/>
        </authorList>
    </citation>
    <scope>NUCLEOTIDE SEQUENCE [LARGE SCALE GENOMIC DNA]</scope>
    <source>
        <strain evidence="22">180601</strain>
        <tissue evidence="22">Whole Body</tissue>
    </source>
</reference>
<evidence type="ECO:0000256" key="18">
    <source>
        <dbReference type="ARBA" id="ARBA00023152"/>
    </source>
</evidence>
<dbReference type="GO" id="GO:0004332">
    <property type="term" value="F:fructose-bisphosphate aldolase activity"/>
    <property type="evidence" value="ECO:0007669"/>
    <property type="project" value="UniProtKB-EC"/>
</dbReference>
<keyword evidence="19" id="KW-0456">Lyase</keyword>